<gene>
    <name evidence="2" type="ORF">HMPREF1091_00493</name>
</gene>
<evidence type="ECO:0008006" key="4">
    <source>
        <dbReference type="Google" id="ProtNLM"/>
    </source>
</evidence>
<evidence type="ECO:0000256" key="1">
    <source>
        <dbReference type="SAM" id="Phobius"/>
    </source>
</evidence>
<accession>N2BXA4</accession>
<protein>
    <recommendedName>
        <fullName evidence="4">TIGR02185 family protein</fullName>
    </recommendedName>
</protein>
<dbReference type="Proteomes" id="UP000012651">
    <property type="component" value="Unassembled WGS sequence"/>
</dbReference>
<comment type="caution">
    <text evidence="2">The sequence shown here is derived from an EMBL/GenBank/DDBJ whole genome shotgun (WGS) entry which is preliminary data.</text>
</comment>
<feature type="transmembrane region" description="Helical" evidence="1">
    <location>
        <begin position="116"/>
        <end position="137"/>
    </location>
</feature>
<dbReference type="InterPro" id="IPR011733">
    <property type="entry name" value="CHP02185_IM"/>
</dbReference>
<evidence type="ECO:0000313" key="2">
    <source>
        <dbReference type="EMBL" id="EMZ41519.1"/>
    </source>
</evidence>
<sequence>MDTQKLKVKDLVTIGVFAIIYFIVYYAVGMIGLVPILYLVFPAVFAVVGGVIVMLFMAKEQKPWAFFIFGTLPALIGFIAGHTILFLGLSALLALIAEFIRRQGNYKSFKYNMLAYAIYSMWPAGSLMQILLIPSIVDLLSQAMGAEYTNALFMLVTWPNMALVYASAFVCGIAGAYIGKFFLKKHFEKAGIV</sequence>
<dbReference type="AlphaFoldDB" id="N2BXA4"/>
<dbReference type="EMBL" id="AGXC01000002">
    <property type="protein sequence ID" value="EMZ41519.1"/>
    <property type="molecule type" value="Genomic_DNA"/>
</dbReference>
<proteinExistence type="predicted"/>
<dbReference type="OrthoDB" id="9781459at2"/>
<dbReference type="PATRIC" id="fig|997872.3.peg.492"/>
<keyword evidence="1" id="KW-0472">Membrane</keyword>
<feature type="transmembrane region" description="Helical" evidence="1">
    <location>
        <begin position="12"/>
        <end position="29"/>
    </location>
</feature>
<dbReference type="NCBIfam" id="TIGR02185">
    <property type="entry name" value="Trep_Strep"/>
    <property type="match status" value="1"/>
</dbReference>
<name>N2BXA4_9ACTN</name>
<feature type="transmembrane region" description="Helical" evidence="1">
    <location>
        <begin position="36"/>
        <end position="58"/>
    </location>
</feature>
<keyword evidence="1" id="KW-1133">Transmembrane helix</keyword>
<feature type="transmembrane region" description="Helical" evidence="1">
    <location>
        <begin position="157"/>
        <end position="179"/>
    </location>
</feature>
<keyword evidence="3" id="KW-1185">Reference proteome</keyword>
<dbReference type="RefSeq" id="WP_002563268.1">
    <property type="nucleotide sequence ID" value="NZ_KB822533.1"/>
</dbReference>
<reference evidence="2 3" key="1">
    <citation type="submission" date="2013-03" db="EMBL/GenBank/DDBJ databases">
        <title>The Genome Sequence of Atopobium minutum 10063974.</title>
        <authorList>
            <consortium name="The Broad Institute Genome Sequencing Platform"/>
            <person name="Earl A."/>
            <person name="Ward D."/>
            <person name="Feldgarden M."/>
            <person name="Gevers D."/>
            <person name="Lambert T."/>
            <person name="Marvaud J.-C."/>
            <person name="Courvalin P."/>
            <person name="Walker B."/>
            <person name="Young S.K."/>
            <person name="Zeng Q."/>
            <person name="Gargeya S."/>
            <person name="Fitzgerald M."/>
            <person name="Haas B."/>
            <person name="Abouelleil A."/>
            <person name="Alvarado L."/>
            <person name="Arachchi H.M."/>
            <person name="Berlin A.M."/>
            <person name="Chapman S.B."/>
            <person name="Dewar J."/>
            <person name="Goldberg J."/>
            <person name="Griggs A."/>
            <person name="Gujja S."/>
            <person name="Hansen M."/>
            <person name="Howarth C."/>
            <person name="Imamovic A."/>
            <person name="Larimer J."/>
            <person name="McCowan C."/>
            <person name="Murphy C."/>
            <person name="Neiman D."/>
            <person name="Pearson M."/>
            <person name="Priest M."/>
            <person name="Roberts A."/>
            <person name="Saif S."/>
            <person name="Shea T."/>
            <person name="Sisk P."/>
            <person name="Sykes S."/>
            <person name="Wortman J."/>
            <person name="Nusbaum C."/>
            <person name="Birren B."/>
        </authorList>
    </citation>
    <scope>NUCLEOTIDE SEQUENCE [LARGE SCALE GENOMIC DNA]</scope>
    <source>
        <strain evidence="2 3">10063974</strain>
    </source>
</reference>
<feature type="transmembrane region" description="Helical" evidence="1">
    <location>
        <begin position="64"/>
        <end position="95"/>
    </location>
</feature>
<organism evidence="2 3">
    <name type="scientific">Atopobium minutum 10063974</name>
    <dbReference type="NCBI Taxonomy" id="997872"/>
    <lineage>
        <taxon>Bacteria</taxon>
        <taxon>Bacillati</taxon>
        <taxon>Actinomycetota</taxon>
        <taxon>Coriobacteriia</taxon>
        <taxon>Coriobacteriales</taxon>
        <taxon>Atopobiaceae</taxon>
        <taxon>Atopobium</taxon>
    </lineage>
</organism>
<keyword evidence="1" id="KW-0812">Transmembrane</keyword>
<dbReference type="HOGENOM" id="CLU_093450_1_0_11"/>
<evidence type="ECO:0000313" key="3">
    <source>
        <dbReference type="Proteomes" id="UP000012651"/>
    </source>
</evidence>
<dbReference type="Pfam" id="PF09605">
    <property type="entry name" value="Trep_Strep"/>
    <property type="match status" value="1"/>
</dbReference>